<name>A0A3M7KS66_AUXPR</name>
<dbReference type="GO" id="GO:0034976">
    <property type="term" value="P:response to endoplasmic reticulum stress"/>
    <property type="evidence" value="ECO:0007669"/>
    <property type="project" value="TreeGrafter"/>
</dbReference>
<dbReference type="PANTHER" id="PTHR45815:SF3">
    <property type="entry name" value="PROTEIN DISULFIDE-ISOMERASE A6"/>
    <property type="match status" value="1"/>
</dbReference>
<dbReference type="EMBL" id="QOKY01000202">
    <property type="protein sequence ID" value="RMZ52704.1"/>
    <property type="molecule type" value="Genomic_DNA"/>
</dbReference>
<dbReference type="GO" id="GO:0003756">
    <property type="term" value="F:protein disulfide isomerase activity"/>
    <property type="evidence" value="ECO:0007669"/>
    <property type="project" value="UniProtKB-EC"/>
</dbReference>
<feature type="coiled-coil region" evidence="7">
    <location>
        <begin position="454"/>
        <end position="488"/>
    </location>
</feature>
<dbReference type="PANTHER" id="PTHR45815">
    <property type="entry name" value="PROTEIN DISULFIDE-ISOMERASE A6"/>
    <property type="match status" value="1"/>
</dbReference>
<keyword evidence="4" id="KW-1015">Disulfide bond</keyword>
<feature type="region of interest" description="Disordered" evidence="8">
    <location>
        <begin position="805"/>
        <end position="835"/>
    </location>
</feature>
<protein>
    <recommendedName>
        <fullName evidence="3">protein disulfide-isomerase</fullName>
        <ecNumber evidence="3">5.3.4.1</ecNumber>
    </recommendedName>
</protein>
<dbReference type="Pfam" id="PF00085">
    <property type="entry name" value="Thioredoxin"/>
    <property type="match status" value="2"/>
</dbReference>
<dbReference type="AlphaFoldDB" id="A0A3M7KS66"/>
<organism evidence="10 11">
    <name type="scientific">Auxenochlorella protothecoides</name>
    <name type="common">Green microalga</name>
    <name type="synonym">Chlorella protothecoides</name>
    <dbReference type="NCBI Taxonomy" id="3075"/>
    <lineage>
        <taxon>Eukaryota</taxon>
        <taxon>Viridiplantae</taxon>
        <taxon>Chlorophyta</taxon>
        <taxon>core chlorophytes</taxon>
        <taxon>Trebouxiophyceae</taxon>
        <taxon>Chlorellales</taxon>
        <taxon>Chlorellaceae</taxon>
        <taxon>Auxenochlorella</taxon>
    </lineage>
</organism>
<feature type="region of interest" description="Disordered" evidence="8">
    <location>
        <begin position="640"/>
        <end position="675"/>
    </location>
</feature>
<evidence type="ECO:0000256" key="7">
    <source>
        <dbReference type="SAM" id="Coils"/>
    </source>
</evidence>
<feature type="coiled-coil region" evidence="7">
    <location>
        <begin position="362"/>
        <end position="421"/>
    </location>
</feature>
<accession>A0A3M7KS66</accession>
<feature type="compositionally biased region" description="Low complexity" evidence="8">
    <location>
        <begin position="817"/>
        <end position="833"/>
    </location>
</feature>
<proteinExistence type="predicted"/>
<sequence length="1129" mass="120712">MALGCSAAASAALLLGGMIRDQGIRLRLRIPQTVLFRLGTPIAWLSTDRDGIIQSQQPSRLSMEEIVRHFLKCSPHPDAPYVAVARGADGVPRLLSRAALGTLADSLGRLGINAPYMLQAHFQPLLDLRYITTYNNDGTCTSCHTHQRRFSLRYSPPPGGAWAAPVPDDPPRDPTEGSDRGLGPVDPALKMTARRIVQHLAQYCQRAHGASLRSLVCEFARDATGALCLLGVLRADWASSTAGRGGEPWASANFLPAAAEASWEGEPEIAAFRPPTVPPPGIRGDQSRAEALGKAWAAELGRQDMAEPALSPGLDGGSPGVSGLQRDRARQTRRLLPYSMVKGGAVLTSHLTRQLVGVVDDLAAKSELAERLVEEIRALQHDRHVTTQAFDTLTTNLQADLEAARAQVGELVQEREALSSQLETAKVVGAAAAAARDDLRAQLQSERGVVLQALREAERAQRGAEEEAVRARAEAAEAQRLLRHAAREERIGVDAMKRQAVLYHTALTSAGLAHMVSGDGNASFLRANQLSAEAARPEVRFWQVLQFLDPQLQLQADHHGERYSLTQLLHTWQADLHSVFLNYCLYDREFAKAWPPQLGIQGWTAFLKESGVSTSTAKPGAENATGEAALELFSRLAEGQGSCEEPGGSAEPGTDALAQQGAEPSPVTASASAVPPLPSAEPARLGFQLFCVALVRLARLLSEARQPPQPVAAASLTCGHCKNLKPEWERAATALNGMLTVAAVDVDSEKDLGAEYKIQGFPTIKLLVSRGQGKPARAVEYKGGRTAAEIVSWAMQQAAKVADKRLGGGDGASGGPKQRASARASANAKAGQAPEEPGFYKGTDVVELTDDTFHKALSESGTPFFVEFYAPWCGHCKALKADWIDLARRLSGKVGVAAVDCTVSKQTCAEFGIQGFPTINWFATGESQAEAYQGARDAGALEAFALARWAATAPPPEVKELVDQHIWEEACVGHPAEEDAGVPELKAKQLCVIAFLPDILDSGAAGRNDAIEALKTLAEKFKDRPFSFLWAAGGSQPALEANFGIGGYGYPALVAVNPAKGKFSSLRSAFEAANVLEFINSVRTGQERVEPVTGALAALTTTDPWDGKEGVLEVEEEFSLEDLMGKEEL</sequence>
<dbReference type="InterPro" id="IPR036249">
    <property type="entry name" value="Thioredoxin-like_sf"/>
</dbReference>
<feature type="domain" description="Thioredoxin" evidence="9">
    <location>
        <begin position="671"/>
        <end position="799"/>
    </location>
</feature>
<dbReference type="EC" id="5.3.4.1" evidence="3"/>
<feature type="compositionally biased region" description="Basic and acidic residues" evidence="8">
    <location>
        <begin position="169"/>
        <end position="179"/>
    </location>
</feature>
<dbReference type="PROSITE" id="PS00194">
    <property type="entry name" value="THIOREDOXIN_1"/>
    <property type="match status" value="1"/>
</dbReference>
<dbReference type="PROSITE" id="PS51352">
    <property type="entry name" value="THIOREDOXIN_2"/>
    <property type="match status" value="2"/>
</dbReference>
<evidence type="ECO:0000259" key="9">
    <source>
        <dbReference type="PROSITE" id="PS51352"/>
    </source>
</evidence>
<dbReference type="InterPro" id="IPR013766">
    <property type="entry name" value="Thioredoxin_domain"/>
</dbReference>
<dbReference type="GO" id="GO:0005788">
    <property type="term" value="C:endoplasmic reticulum lumen"/>
    <property type="evidence" value="ECO:0007669"/>
    <property type="project" value="UniProtKB-SubCell"/>
</dbReference>
<reference evidence="11" key="1">
    <citation type="journal article" date="2018" name="Algal Res.">
        <title>Characterization of plant carbon substrate utilization by Auxenochlorella protothecoides.</title>
        <authorList>
            <person name="Vogler B.W."/>
            <person name="Starkenburg S.R."/>
            <person name="Sudasinghe N."/>
            <person name="Schambach J.Y."/>
            <person name="Rollin J.A."/>
            <person name="Pattathil S."/>
            <person name="Barry A.N."/>
        </authorList>
    </citation>
    <scope>NUCLEOTIDE SEQUENCE [LARGE SCALE GENOMIC DNA]</scope>
    <source>
        <strain evidence="11">UTEX 25</strain>
    </source>
</reference>
<dbReference type="SUPFAM" id="SSF52833">
    <property type="entry name" value="Thioredoxin-like"/>
    <property type="match status" value="3"/>
</dbReference>
<gene>
    <name evidence="10" type="ORF">APUTEX25_000823</name>
</gene>
<dbReference type="InterPro" id="IPR057305">
    <property type="entry name" value="Thioredox_PDIA6_C"/>
</dbReference>
<dbReference type="Pfam" id="PF24541">
    <property type="entry name" value="Thioredox_PDIA6_C"/>
    <property type="match status" value="1"/>
</dbReference>
<dbReference type="Proteomes" id="UP000279271">
    <property type="component" value="Unassembled WGS sequence"/>
</dbReference>
<comment type="subcellular location">
    <subcellularLocation>
        <location evidence="2">Endoplasmic reticulum lumen</location>
    </subcellularLocation>
</comment>
<keyword evidence="5" id="KW-0413">Isomerase</keyword>
<evidence type="ECO:0000256" key="3">
    <source>
        <dbReference type="ARBA" id="ARBA00012723"/>
    </source>
</evidence>
<feature type="region of interest" description="Disordered" evidence="8">
    <location>
        <begin position="160"/>
        <end position="185"/>
    </location>
</feature>
<evidence type="ECO:0000256" key="5">
    <source>
        <dbReference type="ARBA" id="ARBA00023235"/>
    </source>
</evidence>
<evidence type="ECO:0000256" key="2">
    <source>
        <dbReference type="ARBA" id="ARBA00004319"/>
    </source>
</evidence>
<keyword evidence="6" id="KW-0676">Redox-active center</keyword>
<dbReference type="InterPro" id="IPR017937">
    <property type="entry name" value="Thioredoxin_CS"/>
</dbReference>
<feature type="region of interest" description="Disordered" evidence="8">
    <location>
        <begin position="307"/>
        <end position="327"/>
    </location>
</feature>
<evidence type="ECO:0000256" key="4">
    <source>
        <dbReference type="ARBA" id="ARBA00023157"/>
    </source>
</evidence>
<dbReference type="Gene3D" id="3.40.30.10">
    <property type="entry name" value="Glutaredoxin"/>
    <property type="match status" value="3"/>
</dbReference>
<dbReference type="GO" id="GO:0015035">
    <property type="term" value="F:protein-disulfide reductase activity"/>
    <property type="evidence" value="ECO:0007669"/>
    <property type="project" value="TreeGrafter"/>
</dbReference>
<comment type="catalytic activity">
    <reaction evidence="1">
        <text>Catalyzes the rearrangement of -S-S- bonds in proteins.</text>
        <dbReference type="EC" id="5.3.4.1"/>
    </reaction>
</comment>
<comment type="caution">
    <text evidence="10">The sequence shown here is derived from an EMBL/GenBank/DDBJ whole genome shotgun (WGS) entry which is preliminary data.</text>
</comment>
<evidence type="ECO:0000256" key="1">
    <source>
        <dbReference type="ARBA" id="ARBA00001182"/>
    </source>
</evidence>
<feature type="compositionally biased region" description="Low complexity" evidence="8">
    <location>
        <begin position="662"/>
        <end position="674"/>
    </location>
</feature>
<evidence type="ECO:0000256" key="8">
    <source>
        <dbReference type="SAM" id="MobiDB-lite"/>
    </source>
</evidence>
<evidence type="ECO:0000313" key="10">
    <source>
        <dbReference type="EMBL" id="RMZ52704.1"/>
    </source>
</evidence>
<evidence type="ECO:0000256" key="6">
    <source>
        <dbReference type="ARBA" id="ARBA00023284"/>
    </source>
</evidence>
<keyword evidence="7" id="KW-0175">Coiled coil</keyword>
<evidence type="ECO:0000313" key="11">
    <source>
        <dbReference type="Proteomes" id="UP000279271"/>
    </source>
</evidence>
<feature type="domain" description="Thioredoxin" evidence="9">
    <location>
        <begin position="824"/>
        <end position="967"/>
    </location>
</feature>